<dbReference type="OrthoDB" id="9813719at2"/>
<evidence type="ECO:0000256" key="1">
    <source>
        <dbReference type="PIRSR" id="PIRSR038925-1"/>
    </source>
</evidence>
<dbReference type="Pfam" id="PF21248">
    <property type="entry name" value="SoFic-like_C"/>
    <property type="match status" value="1"/>
</dbReference>
<protein>
    <submittedName>
        <fullName evidence="5">Addiction module protein</fullName>
    </submittedName>
</protein>
<accession>A0A2N6PGB2</accession>
<dbReference type="GO" id="GO:0005524">
    <property type="term" value="F:ATP binding"/>
    <property type="evidence" value="ECO:0007669"/>
    <property type="project" value="UniProtKB-KW"/>
</dbReference>
<dbReference type="InterPro" id="IPR025758">
    <property type="entry name" value="Fic/DOC_N"/>
</dbReference>
<dbReference type="RefSeq" id="WP_102162459.1">
    <property type="nucleotide sequence ID" value="NZ_PNFZ01000005.1"/>
</dbReference>
<comment type="caution">
    <text evidence="5">The sequence shown here is derived from an EMBL/GenBank/DDBJ whole genome shotgun (WGS) entry which is preliminary data.</text>
</comment>
<feature type="binding site" evidence="1">
    <location>
        <position position="237"/>
    </location>
    <ligand>
        <name>ATP</name>
        <dbReference type="ChEBI" id="CHEBI:30616"/>
    </ligand>
</feature>
<name>A0A2N6PGB2_9MICO</name>
<evidence type="ECO:0000256" key="3">
    <source>
        <dbReference type="PIRSR" id="PIRSR640198-2"/>
    </source>
</evidence>
<keyword evidence="1" id="KW-0067">ATP-binding</keyword>
<dbReference type="Proteomes" id="UP000235703">
    <property type="component" value="Unassembled WGS sequence"/>
</dbReference>
<dbReference type="InterPro" id="IPR026287">
    <property type="entry name" value="SoFic-like"/>
</dbReference>
<feature type="binding site" evidence="1">
    <location>
        <position position="69"/>
    </location>
    <ligand>
        <name>ATP</name>
        <dbReference type="ChEBI" id="CHEBI:30616"/>
    </ligand>
</feature>
<feature type="binding site" evidence="3">
    <location>
        <begin position="237"/>
        <end position="238"/>
    </location>
    <ligand>
        <name>ATP</name>
        <dbReference type="ChEBI" id="CHEBI:30616"/>
    </ligand>
</feature>
<dbReference type="InterPro" id="IPR048770">
    <property type="entry name" value="SoFic-like_C"/>
</dbReference>
<dbReference type="Gene3D" id="1.10.10.10">
    <property type="entry name" value="Winged helix-like DNA-binding domain superfamily/Winged helix DNA-binding domain"/>
    <property type="match status" value="1"/>
</dbReference>
<dbReference type="Pfam" id="PF02661">
    <property type="entry name" value="Fic"/>
    <property type="match status" value="1"/>
</dbReference>
<dbReference type="SUPFAM" id="SSF140931">
    <property type="entry name" value="Fic-like"/>
    <property type="match status" value="1"/>
</dbReference>
<feature type="active site" evidence="2">
    <location>
        <position position="195"/>
    </location>
</feature>
<feature type="domain" description="Fido" evidence="4">
    <location>
        <begin position="119"/>
        <end position="259"/>
    </location>
</feature>
<proteinExistence type="predicted"/>
<feature type="binding site" evidence="1">
    <location>
        <begin position="200"/>
        <end position="206"/>
    </location>
    <ligand>
        <name>ATP</name>
        <dbReference type="ChEBI" id="CHEBI:30616"/>
    </ligand>
</feature>
<evidence type="ECO:0000313" key="6">
    <source>
        <dbReference type="Proteomes" id="UP000235703"/>
    </source>
</evidence>
<dbReference type="PANTHER" id="PTHR13504">
    <property type="entry name" value="FIDO DOMAIN-CONTAINING PROTEIN DDB_G0283145"/>
    <property type="match status" value="1"/>
</dbReference>
<dbReference type="InterPro" id="IPR036390">
    <property type="entry name" value="WH_DNA-bd_sf"/>
</dbReference>
<dbReference type="InterPro" id="IPR040198">
    <property type="entry name" value="Fido_containing"/>
</dbReference>
<dbReference type="Pfam" id="PF13784">
    <property type="entry name" value="Fic_N"/>
    <property type="match status" value="1"/>
</dbReference>
<sequence length="361" mass="40168">MAWNPEIPYDELPSVPSADVLETRRTLKSAIEARAALAGLDQACKRIPNPAVLVNSLPYIEAQASSEIENIVTTTDELLRFSQVADVRASPATKEAYRYSRALFDGVEWIRDRPVSAALAEQICTTIHQRQMSVRTLPGTRIVNPQTEAVIYSPPEGFERITALLADWERFVNEPGDLDPLIAMAAAHYQFEAIHPFAGGNGRTGRIFNVLLVVDAGLLPHPVLYLSRYIFEHKDEYYRLLLNVTTGQNWEEWILFVLAGVEETASATLRLVERIQQLQKDTLAVINDVTPAGPRVRFADALFENPYCRIGTIMEACSVSRPTAASWLRALAEAGVLDEERSGRDVLFRNTSLLTALTGDM</sequence>
<dbReference type="PIRSF" id="PIRSF038925">
    <property type="entry name" value="AMP-prot_trans"/>
    <property type="match status" value="1"/>
</dbReference>
<organism evidence="5 6">
    <name type="scientific">Brevibacterium luteolum</name>
    <dbReference type="NCBI Taxonomy" id="199591"/>
    <lineage>
        <taxon>Bacteria</taxon>
        <taxon>Bacillati</taxon>
        <taxon>Actinomycetota</taxon>
        <taxon>Actinomycetes</taxon>
        <taxon>Micrococcales</taxon>
        <taxon>Brevibacteriaceae</taxon>
        <taxon>Brevibacterium</taxon>
    </lineage>
</organism>
<keyword evidence="1" id="KW-0547">Nucleotide-binding</keyword>
<feature type="binding site" evidence="1">
    <location>
        <position position="195"/>
    </location>
    <ligand>
        <name>ATP</name>
        <dbReference type="ChEBI" id="CHEBI:30616"/>
    </ligand>
</feature>
<dbReference type="AlphaFoldDB" id="A0A2N6PGB2"/>
<evidence type="ECO:0000259" key="4">
    <source>
        <dbReference type="PROSITE" id="PS51459"/>
    </source>
</evidence>
<evidence type="ECO:0000256" key="2">
    <source>
        <dbReference type="PIRSR" id="PIRSR640198-1"/>
    </source>
</evidence>
<dbReference type="InterPro" id="IPR036388">
    <property type="entry name" value="WH-like_DNA-bd_sf"/>
</dbReference>
<dbReference type="Gene3D" id="1.10.3290.10">
    <property type="entry name" value="Fido-like domain"/>
    <property type="match status" value="1"/>
</dbReference>
<dbReference type="InterPro" id="IPR003812">
    <property type="entry name" value="Fido"/>
</dbReference>
<evidence type="ECO:0000313" key="5">
    <source>
        <dbReference type="EMBL" id="PMB97703.1"/>
    </source>
</evidence>
<dbReference type="PANTHER" id="PTHR13504:SF35">
    <property type="entry name" value="PROTEIN ADENYLYLTRANSFERASE SOFIC"/>
    <property type="match status" value="1"/>
</dbReference>
<reference evidence="5 6" key="1">
    <citation type="submission" date="2017-09" db="EMBL/GenBank/DDBJ databases">
        <title>Bacterial strain isolated from the female urinary microbiota.</title>
        <authorList>
            <person name="Thomas-White K."/>
            <person name="Kumar N."/>
            <person name="Forster S."/>
            <person name="Putonti C."/>
            <person name="Lawley T."/>
            <person name="Wolfe A.J."/>
        </authorList>
    </citation>
    <scope>NUCLEOTIDE SEQUENCE [LARGE SCALE GENOMIC DNA]</scope>
    <source>
        <strain evidence="5 6">UMB0680</strain>
    </source>
</reference>
<dbReference type="SUPFAM" id="SSF46785">
    <property type="entry name" value="Winged helix' DNA-binding domain"/>
    <property type="match status" value="1"/>
</dbReference>
<gene>
    <name evidence="5" type="ORF">CJ198_09885</name>
</gene>
<dbReference type="EMBL" id="PNFZ01000005">
    <property type="protein sequence ID" value="PMB97703.1"/>
    <property type="molecule type" value="Genomic_DNA"/>
</dbReference>
<dbReference type="InterPro" id="IPR036597">
    <property type="entry name" value="Fido-like_dom_sf"/>
</dbReference>
<keyword evidence="6" id="KW-1185">Reference proteome</keyword>
<dbReference type="PROSITE" id="PS51459">
    <property type="entry name" value="FIDO"/>
    <property type="match status" value="1"/>
</dbReference>